<dbReference type="GeneID" id="36399779"/>
<evidence type="ECO:0000313" key="2">
    <source>
        <dbReference type="Proteomes" id="UP000054928"/>
    </source>
</evidence>
<name>A0A0P1A9M4_PLAHL</name>
<dbReference type="EMBL" id="CCYD01000261">
    <property type="protein sequence ID" value="CEG37285.1"/>
    <property type="molecule type" value="Genomic_DNA"/>
</dbReference>
<reference evidence="2" key="1">
    <citation type="submission" date="2014-09" db="EMBL/GenBank/DDBJ databases">
        <authorList>
            <person name="Sharma Rahul"/>
            <person name="Thines Marco"/>
        </authorList>
    </citation>
    <scope>NUCLEOTIDE SEQUENCE [LARGE SCALE GENOMIC DNA]</scope>
</reference>
<proteinExistence type="predicted"/>
<sequence>MHIKLQDPSVALYKVRVVRNYTDSSTTYGSVDGSFKLQKLNLLVNFQPELLTWVESLVAFNQAYSNEAESMFQIVKNFASEINMEEVFSIMTEDPRWEYVAEHIKGDLNIPLKARILPSLLRKLMRLDLTGPNILKSNDFKQWLEYSVFFNFLKIPSLEDQPVLTILKTTVKTNTKTLIERLKQATKVEAITPWRHQVGRLIKIPSTEEGQLISAWLDYVSTLEYLPLGWNVATMYRTIYPENDRFLSLASTHSHSHGSIENTALVVPELENAVKDTQARLANLYKSKEDKRAKDISF</sequence>
<accession>A0A0P1A9M4</accession>
<dbReference type="RefSeq" id="XP_024573654.1">
    <property type="nucleotide sequence ID" value="XM_024722594.1"/>
</dbReference>
<evidence type="ECO:0000313" key="1">
    <source>
        <dbReference type="EMBL" id="CEG37285.1"/>
    </source>
</evidence>
<protein>
    <submittedName>
        <fullName evidence="1">Uncharacterized protein</fullName>
    </submittedName>
</protein>
<organism evidence="1 2">
    <name type="scientific">Plasmopara halstedii</name>
    <name type="common">Downy mildew of sunflower</name>
    <dbReference type="NCBI Taxonomy" id="4781"/>
    <lineage>
        <taxon>Eukaryota</taxon>
        <taxon>Sar</taxon>
        <taxon>Stramenopiles</taxon>
        <taxon>Oomycota</taxon>
        <taxon>Peronosporomycetes</taxon>
        <taxon>Peronosporales</taxon>
        <taxon>Peronosporaceae</taxon>
        <taxon>Plasmopara</taxon>
    </lineage>
</organism>
<keyword evidence="2" id="KW-1185">Reference proteome</keyword>
<dbReference type="Proteomes" id="UP000054928">
    <property type="component" value="Unassembled WGS sequence"/>
</dbReference>
<dbReference type="AlphaFoldDB" id="A0A0P1A9M4"/>